<gene>
    <name evidence="1" type="ORF">LCGC14_3006340</name>
</gene>
<organism evidence="1">
    <name type="scientific">marine sediment metagenome</name>
    <dbReference type="NCBI Taxonomy" id="412755"/>
    <lineage>
        <taxon>unclassified sequences</taxon>
        <taxon>metagenomes</taxon>
        <taxon>ecological metagenomes</taxon>
    </lineage>
</organism>
<name>A0A0F8ZQR6_9ZZZZ</name>
<comment type="caution">
    <text evidence="1">The sequence shown here is derived from an EMBL/GenBank/DDBJ whole genome shotgun (WGS) entry which is preliminary data.</text>
</comment>
<sequence length="43" mass="4688">REPDLPNKWLKGTGENTCKCISCNGCVGTVISGHVHCTQEKED</sequence>
<accession>A0A0F8ZQR6</accession>
<reference evidence="1" key="1">
    <citation type="journal article" date="2015" name="Nature">
        <title>Complex archaea that bridge the gap between prokaryotes and eukaryotes.</title>
        <authorList>
            <person name="Spang A."/>
            <person name="Saw J.H."/>
            <person name="Jorgensen S.L."/>
            <person name="Zaremba-Niedzwiedzka K."/>
            <person name="Martijn J."/>
            <person name="Lind A.E."/>
            <person name="van Eijk R."/>
            <person name="Schleper C."/>
            <person name="Guy L."/>
            <person name="Ettema T.J."/>
        </authorList>
    </citation>
    <scope>NUCLEOTIDE SEQUENCE</scope>
</reference>
<dbReference type="Gene3D" id="3.20.20.70">
    <property type="entry name" value="Aldolase class I"/>
    <property type="match status" value="1"/>
</dbReference>
<feature type="non-terminal residue" evidence="1">
    <location>
        <position position="1"/>
    </location>
</feature>
<proteinExistence type="predicted"/>
<dbReference type="AlphaFoldDB" id="A0A0F8ZQR6"/>
<dbReference type="InterPro" id="IPR013785">
    <property type="entry name" value="Aldolase_TIM"/>
</dbReference>
<dbReference type="EMBL" id="LAZR01062090">
    <property type="protein sequence ID" value="KKK62236.1"/>
    <property type="molecule type" value="Genomic_DNA"/>
</dbReference>
<protein>
    <submittedName>
        <fullName evidence="1">Uncharacterized protein</fullName>
    </submittedName>
</protein>
<evidence type="ECO:0000313" key="1">
    <source>
        <dbReference type="EMBL" id="KKK62236.1"/>
    </source>
</evidence>